<dbReference type="GO" id="GO:0016810">
    <property type="term" value="F:hydrolase activity, acting on carbon-nitrogen (but not peptide) bonds"/>
    <property type="evidence" value="ECO:0007669"/>
    <property type="project" value="InterPro"/>
</dbReference>
<gene>
    <name evidence="2" type="ORF">SJ265_21585</name>
</gene>
<reference evidence="2" key="1">
    <citation type="submission" date="2023-11" db="EMBL/GenBank/DDBJ databases">
        <title>Detection of rare carbapenemases in Enterobacterales - comparison of two colorimetric and two CIM-based carbapenemase assays.</title>
        <authorList>
            <person name="Schaffarczyk L."/>
            <person name="Noster J."/>
            <person name="Stelzer Y."/>
            <person name="Sattler J."/>
            <person name="Gatermann S."/>
            <person name="Hamprecht A."/>
        </authorList>
    </citation>
    <scope>NUCLEOTIDE SEQUENCE</scope>
    <source>
        <strain evidence="2">CIM-Carb-133</strain>
    </source>
</reference>
<dbReference type="AlphaFoldDB" id="A0AAW9EWN6"/>
<dbReference type="InterPro" id="IPR013108">
    <property type="entry name" value="Amidohydro_3"/>
</dbReference>
<dbReference type="InterPro" id="IPR011059">
    <property type="entry name" value="Metal-dep_hydrolase_composite"/>
</dbReference>
<proteinExistence type="predicted"/>
<name>A0AAW9EWN6_9ENTR</name>
<protein>
    <submittedName>
        <fullName evidence="2">Amidohydrolase family protein</fullName>
    </submittedName>
</protein>
<dbReference type="SUPFAM" id="SSF51338">
    <property type="entry name" value="Composite domain of metallo-dependent hydrolases"/>
    <property type="match status" value="1"/>
</dbReference>
<evidence type="ECO:0000259" key="1">
    <source>
        <dbReference type="Pfam" id="PF07969"/>
    </source>
</evidence>
<sequence>MGVAGVWHAIEYHVTGKALDGTVRHDARQLSREDALKMYTLNAAWIAFAEQQRGSLQAGKLADFAVLNQDIMAIPADKLHQTESLLTFVDGQQVYPEL</sequence>
<evidence type="ECO:0000313" key="3">
    <source>
        <dbReference type="Proteomes" id="UP001271725"/>
    </source>
</evidence>
<dbReference type="Gene3D" id="2.30.40.10">
    <property type="entry name" value="Urease, subunit C, domain 1"/>
    <property type="match status" value="1"/>
</dbReference>
<dbReference type="Pfam" id="PF07969">
    <property type="entry name" value="Amidohydro_3"/>
    <property type="match status" value="1"/>
</dbReference>
<organism evidence="2 3">
    <name type="scientific">Citrobacter portucalensis</name>
    <dbReference type="NCBI Taxonomy" id="1639133"/>
    <lineage>
        <taxon>Bacteria</taxon>
        <taxon>Pseudomonadati</taxon>
        <taxon>Pseudomonadota</taxon>
        <taxon>Gammaproteobacteria</taxon>
        <taxon>Enterobacterales</taxon>
        <taxon>Enterobacteriaceae</taxon>
        <taxon>Citrobacter</taxon>
        <taxon>Citrobacter freundii complex</taxon>
    </lineage>
</organism>
<evidence type="ECO:0000313" key="2">
    <source>
        <dbReference type="EMBL" id="MDX7150372.1"/>
    </source>
</evidence>
<feature type="domain" description="Amidohydrolase 3" evidence="1">
    <location>
        <begin position="4"/>
        <end position="95"/>
    </location>
</feature>
<dbReference type="Gene3D" id="3.20.20.140">
    <property type="entry name" value="Metal-dependent hydrolases"/>
    <property type="match status" value="1"/>
</dbReference>
<comment type="caution">
    <text evidence="2">The sequence shown here is derived from an EMBL/GenBank/DDBJ whole genome shotgun (WGS) entry which is preliminary data.</text>
</comment>
<accession>A0AAW9EWN6</accession>
<dbReference type="Proteomes" id="UP001271725">
    <property type="component" value="Unassembled WGS sequence"/>
</dbReference>
<dbReference type="RefSeq" id="WP_258886540.1">
    <property type="nucleotide sequence ID" value="NZ_JANGZT010000001.1"/>
</dbReference>
<dbReference type="PANTHER" id="PTHR22642:SF21">
    <property type="entry name" value="PERIPLASMIC PROTEIN"/>
    <property type="match status" value="1"/>
</dbReference>
<dbReference type="EMBL" id="JAXABJ010000021">
    <property type="protein sequence ID" value="MDX7150372.1"/>
    <property type="molecule type" value="Genomic_DNA"/>
</dbReference>
<dbReference type="PANTHER" id="PTHR22642">
    <property type="entry name" value="IMIDAZOLONEPROPIONASE"/>
    <property type="match status" value="1"/>
</dbReference>